<dbReference type="Gene3D" id="3.40.50.150">
    <property type="entry name" value="Vaccinia Virus protein VP39"/>
    <property type="match status" value="1"/>
</dbReference>
<protein>
    <recommendedName>
        <fullName evidence="2">Methyltransferase domain containing protein</fullName>
    </recommendedName>
</protein>
<evidence type="ECO:0008006" key="2">
    <source>
        <dbReference type="Google" id="ProtNLM"/>
    </source>
</evidence>
<dbReference type="InterPro" id="IPR029063">
    <property type="entry name" value="SAM-dependent_MTases_sf"/>
</dbReference>
<evidence type="ECO:0000313" key="1">
    <source>
        <dbReference type="EMBL" id="CAB4173160.1"/>
    </source>
</evidence>
<name>A0A6J5PMQ3_9CAUD</name>
<accession>A0A6J5PMQ3</accession>
<dbReference type="EMBL" id="LR796894">
    <property type="protein sequence ID" value="CAB4173160.1"/>
    <property type="molecule type" value="Genomic_DNA"/>
</dbReference>
<dbReference type="SUPFAM" id="SSF53335">
    <property type="entry name" value="S-adenosyl-L-methionine-dependent methyltransferases"/>
    <property type="match status" value="1"/>
</dbReference>
<sequence length="183" mass="21038">MIDKILKVTAEELNQINLSKYLKSTDDLGFPKSWFYMDAGLEHYRLLAFISKLYNGVNLLDIGSYQGSSAIALSFNKKNKVISYDIEHQPEIADIKIPNIEFIKGDVLKDEITAPFILLDTYHDGTFEQDFVDYLLKIKYKGLVMFDDIHLSRQMDNFWDGLKNEKYDLTEIGHHSGTGIAVF</sequence>
<proteinExistence type="predicted"/>
<organism evidence="1">
    <name type="scientific">uncultured Caudovirales phage</name>
    <dbReference type="NCBI Taxonomy" id="2100421"/>
    <lineage>
        <taxon>Viruses</taxon>
        <taxon>Duplodnaviria</taxon>
        <taxon>Heunggongvirae</taxon>
        <taxon>Uroviricota</taxon>
        <taxon>Caudoviricetes</taxon>
        <taxon>Peduoviridae</taxon>
        <taxon>Maltschvirus</taxon>
        <taxon>Maltschvirus maltsch</taxon>
    </lineage>
</organism>
<reference evidence="1" key="1">
    <citation type="submission" date="2020-05" db="EMBL/GenBank/DDBJ databases">
        <authorList>
            <person name="Chiriac C."/>
            <person name="Salcher M."/>
            <person name="Ghai R."/>
            <person name="Kavagutti S V."/>
        </authorList>
    </citation>
    <scope>NUCLEOTIDE SEQUENCE</scope>
</reference>
<gene>
    <name evidence="1" type="ORF">UFOVP950_35</name>
</gene>